<feature type="transmembrane region" description="Helical" evidence="1">
    <location>
        <begin position="34"/>
        <end position="55"/>
    </location>
</feature>
<keyword evidence="4" id="KW-1185">Reference proteome</keyword>
<keyword evidence="1" id="KW-0812">Transmembrane</keyword>
<evidence type="ECO:0000256" key="1">
    <source>
        <dbReference type="SAM" id="Phobius"/>
    </source>
</evidence>
<comment type="caution">
    <text evidence="3">The sequence shown here is derived from an EMBL/GenBank/DDBJ whole genome shotgun (WGS) entry which is preliminary data.</text>
</comment>
<dbReference type="Pfam" id="PF22570">
    <property type="entry name" value="LiaF-TM"/>
    <property type="match status" value="1"/>
</dbReference>
<sequence>MANTNFKNQSNNYTLGIILIVIGGIILVKKLGFILPVWLFSWPVIFLCVGLVILINSQFKSGAGYFFLIFGSFFLLKKYVDLPYGFEGYVIALGLIGAGLYFLANQKRNIPHHFDSKGQMFGSSSPGGGFGYQGSATVDIDAEEIKSEGSAFEPEIISSQAFLSGDQKRILSKNFRGGKISAILGGSEIDLSQADLTEPAMLNVEVALGGIKLLVPPHWNVQVNVSNVLAGIEDKRMFSNVSPDPKKVLKIYGSVVLGGLEIKSF</sequence>
<keyword evidence="1" id="KW-0472">Membrane</keyword>
<dbReference type="PANTHER" id="PTHR40763">
    <property type="entry name" value="MEMBRANE PROTEIN-RELATED"/>
    <property type="match status" value="1"/>
</dbReference>
<evidence type="ECO:0000313" key="3">
    <source>
        <dbReference type="EMBL" id="MFC3975688.1"/>
    </source>
</evidence>
<name>A0ABV8EHB9_9BACT</name>
<feature type="transmembrane region" description="Helical" evidence="1">
    <location>
        <begin position="62"/>
        <end position="80"/>
    </location>
</feature>
<dbReference type="RefSeq" id="WP_241297178.1">
    <property type="nucleotide sequence ID" value="NZ_JAKZGR010000018.1"/>
</dbReference>
<evidence type="ECO:0000259" key="2">
    <source>
        <dbReference type="Pfam" id="PF22570"/>
    </source>
</evidence>
<gene>
    <name evidence="3" type="ORF">ACFOUP_04830</name>
</gene>
<proteinExistence type="predicted"/>
<dbReference type="EMBL" id="JBHSAV010000013">
    <property type="protein sequence ID" value="MFC3975688.1"/>
    <property type="molecule type" value="Genomic_DNA"/>
</dbReference>
<keyword evidence="1" id="KW-1133">Transmembrane helix</keyword>
<feature type="transmembrane region" description="Helical" evidence="1">
    <location>
        <begin position="86"/>
        <end position="104"/>
    </location>
</feature>
<organism evidence="3 4">
    <name type="scientific">Belliella kenyensis</name>
    <dbReference type="NCBI Taxonomy" id="1472724"/>
    <lineage>
        <taxon>Bacteria</taxon>
        <taxon>Pseudomonadati</taxon>
        <taxon>Bacteroidota</taxon>
        <taxon>Cytophagia</taxon>
        <taxon>Cytophagales</taxon>
        <taxon>Cyclobacteriaceae</taxon>
        <taxon>Belliella</taxon>
    </lineage>
</organism>
<dbReference type="Proteomes" id="UP001595766">
    <property type="component" value="Unassembled WGS sequence"/>
</dbReference>
<feature type="domain" description="LiaF transmembrane" evidence="2">
    <location>
        <begin position="15"/>
        <end position="109"/>
    </location>
</feature>
<evidence type="ECO:0000313" key="4">
    <source>
        <dbReference type="Proteomes" id="UP001595766"/>
    </source>
</evidence>
<dbReference type="PANTHER" id="PTHR40763:SF5">
    <property type="entry name" value="MEMBRANE PROTEIN"/>
    <property type="match status" value="1"/>
</dbReference>
<reference evidence="4" key="1">
    <citation type="journal article" date="2019" name="Int. J. Syst. Evol. Microbiol.">
        <title>The Global Catalogue of Microorganisms (GCM) 10K type strain sequencing project: providing services to taxonomists for standard genome sequencing and annotation.</title>
        <authorList>
            <consortium name="The Broad Institute Genomics Platform"/>
            <consortium name="The Broad Institute Genome Sequencing Center for Infectious Disease"/>
            <person name="Wu L."/>
            <person name="Ma J."/>
        </authorList>
    </citation>
    <scope>NUCLEOTIDE SEQUENCE [LARGE SCALE GENOMIC DNA]</scope>
    <source>
        <strain evidence="4">CECT 8551</strain>
    </source>
</reference>
<feature type="transmembrane region" description="Helical" evidence="1">
    <location>
        <begin position="12"/>
        <end position="28"/>
    </location>
</feature>
<accession>A0ABV8EHB9</accession>
<dbReference type="InterPro" id="IPR054331">
    <property type="entry name" value="LiaF_TM"/>
</dbReference>
<protein>
    <submittedName>
        <fullName evidence="3">LiaF domain-containing protein</fullName>
    </submittedName>
</protein>